<name>A0A8S5M4Z8_9CAUD</name>
<accession>A0A8S5M4Z8</accession>
<proteinExistence type="predicted"/>
<organism evidence="1">
    <name type="scientific">Siphoviridae sp. ctMYd37</name>
    <dbReference type="NCBI Taxonomy" id="2826260"/>
    <lineage>
        <taxon>Viruses</taxon>
        <taxon>Duplodnaviria</taxon>
        <taxon>Heunggongvirae</taxon>
        <taxon>Uroviricota</taxon>
        <taxon>Caudoviricetes</taxon>
    </lineage>
</organism>
<reference evidence="1" key="1">
    <citation type="journal article" date="2021" name="Proc. Natl. Acad. Sci. U.S.A.">
        <title>A Catalog of Tens of Thousands of Viruses from Human Metagenomes Reveals Hidden Associations with Chronic Diseases.</title>
        <authorList>
            <person name="Tisza M.J."/>
            <person name="Buck C.B."/>
        </authorList>
    </citation>
    <scope>NUCLEOTIDE SEQUENCE</scope>
    <source>
        <strain evidence="1">CtMYd37</strain>
    </source>
</reference>
<dbReference type="EMBL" id="BK014818">
    <property type="protein sequence ID" value="DAD77175.1"/>
    <property type="molecule type" value="Genomic_DNA"/>
</dbReference>
<sequence>MQVGMQQNHYGEEGGAVHKMLDRYFSDKINKFLSIGLKIYGSSDINEILKVVEYEDIIVRDTSVRWMDFKR</sequence>
<protein>
    <submittedName>
        <fullName evidence="1">Uncharacterized protein</fullName>
    </submittedName>
</protein>
<evidence type="ECO:0000313" key="1">
    <source>
        <dbReference type="EMBL" id="DAD77175.1"/>
    </source>
</evidence>